<reference evidence="1" key="1">
    <citation type="submission" date="2020-04" db="EMBL/GenBank/DDBJ databases">
        <authorList>
            <person name="Zhang T."/>
        </authorList>
    </citation>
    <scope>NUCLEOTIDE SEQUENCE</scope>
    <source>
        <strain evidence="1">HKST-UBA13</strain>
    </source>
</reference>
<name>A0A955RHV0_9BACT</name>
<organism evidence="1 2">
    <name type="scientific">Candidatus Dojkabacteria bacterium</name>
    <dbReference type="NCBI Taxonomy" id="2099670"/>
    <lineage>
        <taxon>Bacteria</taxon>
        <taxon>Candidatus Dojkabacteria</taxon>
    </lineage>
</organism>
<dbReference type="EMBL" id="JAGQLJ010000167">
    <property type="protein sequence ID" value="MCA9381720.1"/>
    <property type="molecule type" value="Genomic_DNA"/>
</dbReference>
<reference evidence="1" key="2">
    <citation type="journal article" date="2021" name="Microbiome">
        <title>Successional dynamics and alternative stable states in a saline activated sludge microbial community over 9 years.</title>
        <authorList>
            <person name="Wang Y."/>
            <person name="Ye J."/>
            <person name="Ju F."/>
            <person name="Liu L."/>
            <person name="Boyd J.A."/>
            <person name="Deng Y."/>
            <person name="Parks D.H."/>
            <person name="Jiang X."/>
            <person name="Yin X."/>
            <person name="Woodcroft B.J."/>
            <person name="Tyson G.W."/>
            <person name="Hugenholtz P."/>
            <person name="Polz M.F."/>
            <person name="Zhang T."/>
        </authorList>
    </citation>
    <scope>NUCLEOTIDE SEQUENCE</scope>
    <source>
        <strain evidence="1">HKST-UBA13</strain>
    </source>
</reference>
<protein>
    <submittedName>
        <fullName evidence="1">Uncharacterized protein</fullName>
    </submittedName>
</protein>
<evidence type="ECO:0000313" key="1">
    <source>
        <dbReference type="EMBL" id="MCA9381720.1"/>
    </source>
</evidence>
<proteinExistence type="predicted"/>
<comment type="caution">
    <text evidence="1">The sequence shown here is derived from an EMBL/GenBank/DDBJ whole genome shotgun (WGS) entry which is preliminary data.</text>
</comment>
<dbReference type="AlphaFoldDB" id="A0A955RHV0"/>
<accession>A0A955RHV0</accession>
<evidence type="ECO:0000313" key="2">
    <source>
        <dbReference type="Proteomes" id="UP000775877"/>
    </source>
</evidence>
<sequence length="63" mass="7160">MTLATTYQEPDIDVSVQGGFIHIFKPIDLFFQKKSEAIETIKQAYEKLTPEQKESILARTGSK</sequence>
<gene>
    <name evidence="1" type="ORF">KC678_05620</name>
</gene>
<dbReference type="Proteomes" id="UP000775877">
    <property type="component" value="Unassembled WGS sequence"/>
</dbReference>